<feature type="transmembrane region" description="Helical" evidence="1">
    <location>
        <begin position="194"/>
        <end position="214"/>
    </location>
</feature>
<evidence type="ECO:0000256" key="1">
    <source>
        <dbReference type="SAM" id="Phobius"/>
    </source>
</evidence>
<dbReference type="eggNOG" id="ENOG5030GPA">
    <property type="taxonomic scope" value="Bacteria"/>
</dbReference>
<protein>
    <submittedName>
        <fullName evidence="2">Uncharacterized protein</fullName>
    </submittedName>
</protein>
<organism evidence="2 3">
    <name type="scientific">Lactobacillus kitasatonis DSM 16761 = JCM 1039</name>
    <dbReference type="NCBI Taxonomy" id="1423767"/>
    <lineage>
        <taxon>Bacteria</taxon>
        <taxon>Bacillati</taxon>
        <taxon>Bacillota</taxon>
        <taxon>Bacilli</taxon>
        <taxon>Lactobacillales</taxon>
        <taxon>Lactobacillaceae</taxon>
        <taxon>Lactobacillus</taxon>
    </lineage>
</organism>
<accession>A0A0R1VND8</accession>
<feature type="transmembrane region" description="Helical" evidence="1">
    <location>
        <begin position="126"/>
        <end position="147"/>
    </location>
</feature>
<dbReference type="Proteomes" id="UP000051307">
    <property type="component" value="Unassembled WGS sequence"/>
</dbReference>
<keyword evidence="1" id="KW-1133">Transmembrane helix</keyword>
<dbReference type="RefSeq" id="WP_025014236.1">
    <property type="nucleotide sequence ID" value="NZ_AZFU01000001.1"/>
</dbReference>
<proteinExistence type="predicted"/>
<reference evidence="2 3" key="1">
    <citation type="journal article" date="2015" name="Genome Announc.">
        <title>Expanding the biotechnology potential of lactobacilli through comparative genomics of 213 strains and associated genera.</title>
        <authorList>
            <person name="Sun Z."/>
            <person name="Harris H.M."/>
            <person name="McCann A."/>
            <person name="Guo C."/>
            <person name="Argimon S."/>
            <person name="Zhang W."/>
            <person name="Yang X."/>
            <person name="Jeffery I.B."/>
            <person name="Cooney J.C."/>
            <person name="Kagawa T.F."/>
            <person name="Liu W."/>
            <person name="Song Y."/>
            <person name="Salvetti E."/>
            <person name="Wrobel A."/>
            <person name="Rasinkangas P."/>
            <person name="Parkhill J."/>
            <person name="Rea M.C."/>
            <person name="O'Sullivan O."/>
            <person name="Ritari J."/>
            <person name="Douillard F.P."/>
            <person name="Paul Ross R."/>
            <person name="Yang R."/>
            <person name="Briner A.E."/>
            <person name="Felis G.E."/>
            <person name="de Vos W.M."/>
            <person name="Barrangou R."/>
            <person name="Klaenhammer T.R."/>
            <person name="Caufield P.W."/>
            <person name="Cui Y."/>
            <person name="Zhang H."/>
            <person name="O'Toole P.W."/>
        </authorList>
    </citation>
    <scope>NUCLEOTIDE SEQUENCE [LARGE SCALE GENOMIC DNA]</scope>
    <source>
        <strain evidence="2 3">DSM 16761</strain>
    </source>
</reference>
<dbReference type="AlphaFoldDB" id="A0A0R1VND8"/>
<evidence type="ECO:0000313" key="2">
    <source>
        <dbReference type="EMBL" id="KRM07258.1"/>
    </source>
</evidence>
<gene>
    <name evidence="2" type="ORF">FC59_GL000686</name>
</gene>
<evidence type="ECO:0000313" key="3">
    <source>
        <dbReference type="Proteomes" id="UP000051307"/>
    </source>
</evidence>
<feature type="transmembrane region" description="Helical" evidence="1">
    <location>
        <begin position="94"/>
        <end position="114"/>
    </location>
</feature>
<name>A0A0R1VND8_9LACO</name>
<dbReference type="EMBL" id="AZFU01000001">
    <property type="protein sequence ID" value="KRM07258.1"/>
    <property type="molecule type" value="Genomic_DNA"/>
</dbReference>
<dbReference type="OrthoDB" id="2325361at2"/>
<dbReference type="PATRIC" id="fig|1423767.3.peg.711"/>
<sequence>MNKKTFDLIIKIILSVLAIASGILAFILRWPSYSAVEAAIFGIAYFIAAISFWFADKKYWVRVVMIVALMVTIFFTLAQALSGMPLGIGQINSALYSLFMVLLASPAILGLIYFNLEMDHNNMELLLVFMRIVLSLEVGLIAFMLIIMLETSGASIWALPLWRQYVFVYGILLLVVLDIVYAVINWLKFYRGKVAWITTALMVLEIIVCFPMMGVLDVSAIVFGLVAIAILIFTAYLNNHAKKELRKK</sequence>
<feature type="transmembrane region" description="Helical" evidence="1">
    <location>
        <begin position="12"/>
        <end position="32"/>
    </location>
</feature>
<feature type="transmembrane region" description="Helical" evidence="1">
    <location>
        <begin position="167"/>
        <end position="187"/>
    </location>
</feature>
<keyword evidence="1" id="KW-0812">Transmembrane</keyword>
<keyword evidence="1" id="KW-0472">Membrane</keyword>
<comment type="caution">
    <text evidence="2">The sequence shown here is derived from an EMBL/GenBank/DDBJ whole genome shotgun (WGS) entry which is preliminary data.</text>
</comment>
<feature type="transmembrane region" description="Helical" evidence="1">
    <location>
        <begin position="63"/>
        <end position="82"/>
    </location>
</feature>
<feature type="transmembrane region" description="Helical" evidence="1">
    <location>
        <begin position="220"/>
        <end position="238"/>
    </location>
</feature>
<feature type="transmembrane region" description="Helical" evidence="1">
    <location>
        <begin position="38"/>
        <end position="56"/>
    </location>
</feature>